<gene>
    <name evidence="3" type="ORF">EV200_102235</name>
</gene>
<evidence type="ECO:0000256" key="1">
    <source>
        <dbReference type="SAM" id="SignalP"/>
    </source>
</evidence>
<dbReference type="NCBIfam" id="TIGR04056">
    <property type="entry name" value="OMP_RagA_SusC"/>
    <property type="match status" value="1"/>
</dbReference>
<evidence type="ECO:0000313" key="4">
    <source>
        <dbReference type="Proteomes" id="UP000295684"/>
    </source>
</evidence>
<dbReference type="EMBL" id="SLWO01000002">
    <property type="protein sequence ID" value="TCO28818.1"/>
    <property type="molecule type" value="Genomic_DNA"/>
</dbReference>
<organism evidence="3 4">
    <name type="scientific">Pedobacter psychrotolerans</name>
    <dbReference type="NCBI Taxonomy" id="1843235"/>
    <lineage>
        <taxon>Bacteria</taxon>
        <taxon>Pseudomonadati</taxon>
        <taxon>Bacteroidota</taxon>
        <taxon>Sphingobacteriia</taxon>
        <taxon>Sphingobacteriales</taxon>
        <taxon>Sphingobacteriaceae</taxon>
        <taxon>Pedobacter</taxon>
    </lineage>
</organism>
<dbReference type="AlphaFoldDB" id="A0A4R2HK71"/>
<dbReference type="Proteomes" id="UP000295684">
    <property type="component" value="Unassembled WGS sequence"/>
</dbReference>
<evidence type="ECO:0000259" key="2">
    <source>
        <dbReference type="Pfam" id="PF07715"/>
    </source>
</evidence>
<sequence>MNTKNINACCFWLLICFFSFNGAYAQETKDSLVNVAFDKVAKKDLLGGVSVVNVSDILNKSYGTYSLDNLQSFVGGYTGNIWGQAPLILIDGIPRRATDVRLVEVESITVLKGASAVVLYGSTAAKGAILITTKRGSENPLKIKVRLNSGIFVPKSFPSYLNSADYMTLYNEALTNDGIATSGAGYTQQDIDNTRSGVNPYKYPDVDFFSSDHLRKAYSRSDVTTEVSGGNSFARYYTNIGLSYNNSLVKYGEQKNNSDLAFNVRGNVDMNITKWLTASADAVAITTNNYAGRGNLWAASSTIAPNFNRFSPLIPIDMLDPNNQSLQTIVKNSNHIIDGKYLLGGQSTNPTNVISDMLAAGYIRTKSSTFLYNLNIKADLSSIVEGLSFKTGTSMDYSSLYSEAYQLPYATYRPTWSTVNGKDVITALEKFGEDKNSTNEYVGRSTYTQTMSFRSQFNYNRTFAQDHTVSANVLGWWYKTQFSSDIDNEGGSDYQPVLNTNLGFQAAYNFRSKYYFDFSAALVHSAKLPPGKRNGISPAVTVGWRMSKELFFKDNLSFIDDLKLSASYASIKQDLDITGYRANNVNEPVDYYLYQGYYSNNATLGGYYQWRDNVAGGRTTLSGQAENPDLTFVKRNEFRLGLDGAIFKNLLTFDFNYFSQSTKGLLARGVTIYPSYFSGSGDFRPWINFNEDKRTGFDFALNLNRQIGEVFYSLGVSGMFYNSKAVQRDEIIDQAYLARAGRPLDAYYGYISEGLFQNQAEIDAHAKQTFGTVKPGDIKYKDLNNDGLIDSRDQQDLGHTGWAASPFSFGLNLTLKYKHFTLFALASGTRGAVGFKNSTYYWVGGSGKYSEAVLDRWTEQTKATATYPRLTTNSNNNFRNSTFWMYKTNRFDLNRVQLTYDFDEKIFSDSFVHGLSLYVQGDNLLVISSERKLMETNIGTAPQTRFFNLGARVSF</sequence>
<accession>A0A4R2HK71</accession>
<dbReference type="OrthoDB" id="9768177at2"/>
<protein>
    <submittedName>
        <fullName evidence="3">TonB-linked SusC/RagA family outer membrane protein</fullName>
    </submittedName>
</protein>
<keyword evidence="1" id="KW-0732">Signal</keyword>
<feature type="signal peptide" evidence="1">
    <location>
        <begin position="1"/>
        <end position="25"/>
    </location>
</feature>
<dbReference type="InterPro" id="IPR012910">
    <property type="entry name" value="Plug_dom"/>
</dbReference>
<reference evidence="3 4" key="1">
    <citation type="submission" date="2019-03" db="EMBL/GenBank/DDBJ databases">
        <title>Genomic Encyclopedia of Type Strains, Phase IV (KMG-IV): sequencing the most valuable type-strain genomes for metagenomic binning, comparative biology and taxonomic classification.</title>
        <authorList>
            <person name="Goeker M."/>
        </authorList>
    </citation>
    <scope>NUCLEOTIDE SEQUENCE [LARGE SCALE GENOMIC DNA]</scope>
    <source>
        <strain evidence="3 4">DSM 103236</strain>
    </source>
</reference>
<dbReference type="Pfam" id="PF07715">
    <property type="entry name" value="Plug"/>
    <property type="match status" value="1"/>
</dbReference>
<dbReference type="InterPro" id="IPR023996">
    <property type="entry name" value="TonB-dep_OMP_SusC/RagA"/>
</dbReference>
<feature type="domain" description="TonB-dependent receptor plug" evidence="2">
    <location>
        <begin position="45"/>
        <end position="128"/>
    </location>
</feature>
<dbReference type="SUPFAM" id="SSF56935">
    <property type="entry name" value="Porins"/>
    <property type="match status" value="1"/>
</dbReference>
<dbReference type="RefSeq" id="WP_132529848.1">
    <property type="nucleotide sequence ID" value="NZ_BMJO01000003.1"/>
</dbReference>
<comment type="caution">
    <text evidence="3">The sequence shown here is derived from an EMBL/GenBank/DDBJ whole genome shotgun (WGS) entry which is preliminary data.</text>
</comment>
<name>A0A4R2HK71_9SPHI</name>
<proteinExistence type="predicted"/>
<dbReference type="Gene3D" id="2.170.130.10">
    <property type="entry name" value="TonB-dependent receptor, plug domain"/>
    <property type="match status" value="1"/>
</dbReference>
<evidence type="ECO:0000313" key="3">
    <source>
        <dbReference type="EMBL" id="TCO28818.1"/>
    </source>
</evidence>
<feature type="chain" id="PRO_5020760569" evidence="1">
    <location>
        <begin position="26"/>
        <end position="955"/>
    </location>
</feature>
<dbReference type="InterPro" id="IPR037066">
    <property type="entry name" value="Plug_dom_sf"/>
</dbReference>